<feature type="transmembrane region" description="Helical" evidence="1">
    <location>
        <begin position="120"/>
        <end position="144"/>
    </location>
</feature>
<feature type="transmembrane region" description="Helical" evidence="1">
    <location>
        <begin position="164"/>
        <end position="182"/>
    </location>
</feature>
<gene>
    <name evidence="2" type="ORF">GCK32_018175</name>
    <name evidence="3" type="ORF">GCK32_018547</name>
</gene>
<keyword evidence="1" id="KW-1133">Transmembrane helix</keyword>
<dbReference type="EMBL" id="WIXE01023254">
    <property type="protein sequence ID" value="KAK5966673.1"/>
    <property type="molecule type" value="Genomic_DNA"/>
</dbReference>
<evidence type="ECO:0000313" key="4">
    <source>
        <dbReference type="Proteomes" id="UP001331761"/>
    </source>
</evidence>
<evidence type="ECO:0000256" key="1">
    <source>
        <dbReference type="SAM" id="Phobius"/>
    </source>
</evidence>
<keyword evidence="1" id="KW-0472">Membrane</keyword>
<name>A0AAN8FNN0_TRICO</name>
<reference evidence="3 4" key="1">
    <citation type="submission" date="2019-10" db="EMBL/GenBank/DDBJ databases">
        <title>Assembly and Annotation for the nematode Trichostrongylus colubriformis.</title>
        <authorList>
            <person name="Martin J."/>
        </authorList>
    </citation>
    <scope>NUCLEOTIDE SEQUENCE [LARGE SCALE GENOMIC DNA]</scope>
    <source>
        <strain evidence="3">G859</strain>
        <tissue evidence="3">Whole worm</tissue>
    </source>
</reference>
<evidence type="ECO:0000313" key="3">
    <source>
        <dbReference type="EMBL" id="KAK5973315.1"/>
    </source>
</evidence>
<sequence length="197" mass="23361">MYDVNKPLPGKYIAVAIPMESLATESLHGIRVNYNYRGHIYENKFFTMYPNYNCHFIGNYMIFTQHLKPGKNWTIKQFISPETSLFKATTFRMFNHLRFHRRMAYPHAIHRSVKHGIFRGWIRCLPMILCSLSFCIAFYSSWLVLSSFPSKFIKRRAATVEPVLYYKICIFYGFYALFSECFEWTKVSAVALATRFY</sequence>
<dbReference type="Proteomes" id="UP001331761">
    <property type="component" value="Unassembled WGS sequence"/>
</dbReference>
<proteinExistence type="predicted"/>
<dbReference type="AlphaFoldDB" id="A0AAN8FNN0"/>
<evidence type="ECO:0000313" key="2">
    <source>
        <dbReference type="EMBL" id="KAK5966673.1"/>
    </source>
</evidence>
<accession>A0AAN8FNN0</accession>
<keyword evidence="4" id="KW-1185">Reference proteome</keyword>
<comment type="caution">
    <text evidence="3">The sequence shown here is derived from an EMBL/GenBank/DDBJ whole genome shotgun (WGS) entry which is preliminary data.</text>
</comment>
<organism evidence="3 4">
    <name type="scientific">Trichostrongylus colubriformis</name>
    <name type="common">Black scour worm</name>
    <dbReference type="NCBI Taxonomy" id="6319"/>
    <lineage>
        <taxon>Eukaryota</taxon>
        <taxon>Metazoa</taxon>
        <taxon>Ecdysozoa</taxon>
        <taxon>Nematoda</taxon>
        <taxon>Chromadorea</taxon>
        <taxon>Rhabditida</taxon>
        <taxon>Rhabditina</taxon>
        <taxon>Rhabditomorpha</taxon>
        <taxon>Strongyloidea</taxon>
        <taxon>Trichostrongylidae</taxon>
        <taxon>Trichostrongylus</taxon>
    </lineage>
</organism>
<keyword evidence="1" id="KW-0812">Transmembrane</keyword>
<dbReference type="EMBL" id="WIXE01015640">
    <property type="protein sequence ID" value="KAK5973315.1"/>
    <property type="molecule type" value="Genomic_DNA"/>
</dbReference>
<protein>
    <submittedName>
        <fullName evidence="3">Uncharacterized protein</fullName>
    </submittedName>
</protein>